<keyword evidence="3 7" id="KW-0698">rRNA processing</keyword>
<comment type="catalytic activity">
    <reaction evidence="7">
        <text>cytidine(1402) in 16S rRNA + S-adenosyl-L-methionine = N(4)-methylcytidine(1402) in 16S rRNA + S-adenosyl-L-homocysteine + H(+)</text>
        <dbReference type="Rhea" id="RHEA:42928"/>
        <dbReference type="Rhea" id="RHEA-COMP:10286"/>
        <dbReference type="Rhea" id="RHEA-COMP:10287"/>
        <dbReference type="ChEBI" id="CHEBI:15378"/>
        <dbReference type="ChEBI" id="CHEBI:57856"/>
        <dbReference type="ChEBI" id="CHEBI:59789"/>
        <dbReference type="ChEBI" id="CHEBI:74506"/>
        <dbReference type="ChEBI" id="CHEBI:82748"/>
        <dbReference type="EC" id="2.1.1.199"/>
    </reaction>
</comment>
<comment type="caution">
    <text evidence="8">The sequence shown here is derived from an EMBL/GenBank/DDBJ whole genome shotgun (WGS) entry which is preliminary data.</text>
</comment>
<dbReference type="InterPro" id="IPR023397">
    <property type="entry name" value="SAM-dep_MeTrfase_MraW_recog"/>
</dbReference>
<dbReference type="SUPFAM" id="SSF81799">
    <property type="entry name" value="Putative methyltransferase TM0872, insert domain"/>
    <property type="match status" value="1"/>
</dbReference>
<dbReference type="FunFam" id="1.10.150.170:FF:000001">
    <property type="entry name" value="Ribosomal RNA small subunit methyltransferase H"/>
    <property type="match status" value="1"/>
</dbReference>
<sequence length="311" mass="34473">MQFEHETVLLTELVDSVLPKSGGVYMDCTVGGGGHTKLLLDKSAPAGLVIGFDQDNTALEFTRRKFADYGERVTLVHANFREIRRVAASLQVEAVDGIVFDLGVSSPQFDVAERGFSYRADAPLDMRMDQTISKTAADVVNELDEAELAKIFFEYGEERFSRAIARALVRERAKARIETTERLAEIVKLSIPAAARRSGPHPARRVFQALRIEVNDELGALDEALDGAFEILAPGGRIGVITFHSLEDRIVKRRFAKWCKGCTCPPEFPVCVCGKEPLADLVTRKAITPGEVELSRNQRSRSAKLRVVQKR</sequence>
<dbReference type="Gene3D" id="3.40.50.150">
    <property type="entry name" value="Vaccinia Virus protein VP39"/>
    <property type="match status" value="1"/>
</dbReference>
<keyword evidence="4 7" id="KW-0489">Methyltransferase</keyword>
<accession>A0A0P9CR24</accession>
<reference evidence="8 9" key="1">
    <citation type="submission" date="2015-09" db="EMBL/GenBank/DDBJ databases">
        <title>Draft genome sequence of Alicyclobacillus ferrooxydans DSM 22381.</title>
        <authorList>
            <person name="Hemp J."/>
        </authorList>
    </citation>
    <scope>NUCLEOTIDE SEQUENCE [LARGE SCALE GENOMIC DNA]</scope>
    <source>
        <strain evidence="8 9">TC-34</strain>
    </source>
</reference>
<dbReference type="GO" id="GO:0070475">
    <property type="term" value="P:rRNA base methylation"/>
    <property type="evidence" value="ECO:0007669"/>
    <property type="project" value="UniProtKB-UniRule"/>
</dbReference>
<dbReference type="PIRSF" id="PIRSF004486">
    <property type="entry name" value="MraW"/>
    <property type="match status" value="1"/>
</dbReference>
<feature type="binding site" evidence="7">
    <location>
        <begin position="33"/>
        <end position="35"/>
    </location>
    <ligand>
        <name>S-adenosyl-L-methionine</name>
        <dbReference type="ChEBI" id="CHEBI:59789"/>
    </ligand>
</feature>
<dbReference type="EMBL" id="LJCO01000011">
    <property type="protein sequence ID" value="KPV45312.1"/>
    <property type="molecule type" value="Genomic_DNA"/>
</dbReference>
<dbReference type="HAMAP" id="MF_01007">
    <property type="entry name" value="16SrRNA_methyltr_H"/>
    <property type="match status" value="1"/>
</dbReference>
<dbReference type="PANTHER" id="PTHR11265:SF0">
    <property type="entry name" value="12S RRNA N4-METHYLCYTIDINE METHYLTRANSFERASE"/>
    <property type="match status" value="1"/>
</dbReference>
<protein>
    <recommendedName>
        <fullName evidence="7">Ribosomal RNA small subunit methyltransferase H</fullName>
        <ecNumber evidence="7">2.1.1.199</ecNumber>
    </recommendedName>
    <alternativeName>
        <fullName evidence="7">16S rRNA m(4)C1402 methyltransferase</fullName>
    </alternativeName>
    <alternativeName>
        <fullName evidence="7">rRNA (cytosine-N(4)-)-methyltransferase RsmH</fullName>
    </alternativeName>
</protein>
<evidence type="ECO:0000256" key="1">
    <source>
        <dbReference type="ARBA" id="ARBA00010396"/>
    </source>
</evidence>
<gene>
    <name evidence="7" type="primary">rsmH</name>
    <name evidence="8" type="ORF">AN477_02840</name>
</gene>
<dbReference type="InterPro" id="IPR002903">
    <property type="entry name" value="RsmH"/>
</dbReference>
<dbReference type="Gene3D" id="1.10.150.170">
    <property type="entry name" value="Putative methyltransferase TM0872, insert domain"/>
    <property type="match status" value="1"/>
</dbReference>
<evidence type="ECO:0000256" key="6">
    <source>
        <dbReference type="ARBA" id="ARBA00022691"/>
    </source>
</evidence>
<comment type="function">
    <text evidence="7">Specifically methylates the N4 position of cytidine in position 1402 (C1402) of 16S rRNA.</text>
</comment>
<evidence type="ECO:0000256" key="3">
    <source>
        <dbReference type="ARBA" id="ARBA00022552"/>
    </source>
</evidence>
<keyword evidence="6 7" id="KW-0949">S-adenosyl-L-methionine</keyword>
<dbReference type="STRING" id="471514.AN477_02840"/>
<dbReference type="AlphaFoldDB" id="A0A0P9CR24"/>
<name>A0A0P9CR24_9BACL</name>
<dbReference type="GO" id="GO:0005737">
    <property type="term" value="C:cytoplasm"/>
    <property type="evidence" value="ECO:0007669"/>
    <property type="project" value="UniProtKB-SubCell"/>
</dbReference>
<feature type="binding site" evidence="7">
    <location>
        <position position="108"/>
    </location>
    <ligand>
        <name>S-adenosyl-L-methionine</name>
        <dbReference type="ChEBI" id="CHEBI:59789"/>
    </ligand>
</feature>
<dbReference type="PATRIC" id="fig|471514.4.peg.2901"/>
<evidence type="ECO:0000256" key="2">
    <source>
        <dbReference type="ARBA" id="ARBA00022490"/>
    </source>
</evidence>
<comment type="similarity">
    <text evidence="1 7">Belongs to the methyltransferase superfamily. RsmH family.</text>
</comment>
<dbReference type="InterPro" id="IPR029063">
    <property type="entry name" value="SAM-dependent_MTases_sf"/>
</dbReference>
<evidence type="ECO:0000313" key="9">
    <source>
        <dbReference type="Proteomes" id="UP000050482"/>
    </source>
</evidence>
<keyword evidence="5 7" id="KW-0808">Transferase</keyword>
<evidence type="ECO:0000256" key="5">
    <source>
        <dbReference type="ARBA" id="ARBA00022679"/>
    </source>
</evidence>
<feature type="binding site" evidence="7">
    <location>
        <position position="53"/>
    </location>
    <ligand>
        <name>S-adenosyl-L-methionine</name>
        <dbReference type="ChEBI" id="CHEBI:59789"/>
    </ligand>
</feature>
<comment type="subcellular location">
    <subcellularLocation>
        <location evidence="7">Cytoplasm</location>
    </subcellularLocation>
</comment>
<dbReference type="Proteomes" id="UP000050482">
    <property type="component" value="Unassembled WGS sequence"/>
</dbReference>
<dbReference type="SUPFAM" id="SSF53335">
    <property type="entry name" value="S-adenosyl-L-methionine-dependent methyltransferases"/>
    <property type="match status" value="1"/>
</dbReference>
<dbReference type="NCBIfam" id="TIGR00006">
    <property type="entry name" value="16S rRNA (cytosine(1402)-N(4))-methyltransferase RsmH"/>
    <property type="match status" value="1"/>
</dbReference>
<dbReference type="Pfam" id="PF01795">
    <property type="entry name" value="Methyltransf_5"/>
    <property type="match status" value="1"/>
</dbReference>
<dbReference type="OrthoDB" id="9806637at2"/>
<proteinExistence type="inferred from homology"/>
<keyword evidence="2 7" id="KW-0963">Cytoplasm</keyword>
<evidence type="ECO:0000256" key="7">
    <source>
        <dbReference type="HAMAP-Rule" id="MF_01007"/>
    </source>
</evidence>
<feature type="binding site" evidence="7">
    <location>
        <position position="80"/>
    </location>
    <ligand>
        <name>S-adenosyl-L-methionine</name>
        <dbReference type="ChEBI" id="CHEBI:59789"/>
    </ligand>
</feature>
<keyword evidence="9" id="KW-1185">Reference proteome</keyword>
<dbReference type="GO" id="GO:0071424">
    <property type="term" value="F:rRNA (cytosine-N4-)-methyltransferase activity"/>
    <property type="evidence" value="ECO:0007669"/>
    <property type="project" value="UniProtKB-UniRule"/>
</dbReference>
<evidence type="ECO:0000313" key="8">
    <source>
        <dbReference type="EMBL" id="KPV45312.1"/>
    </source>
</evidence>
<dbReference type="RefSeq" id="WP_054967650.1">
    <property type="nucleotide sequence ID" value="NZ_LJCO01000011.1"/>
</dbReference>
<feature type="binding site" evidence="7">
    <location>
        <position position="101"/>
    </location>
    <ligand>
        <name>S-adenosyl-L-methionine</name>
        <dbReference type="ChEBI" id="CHEBI:59789"/>
    </ligand>
</feature>
<evidence type="ECO:0000256" key="4">
    <source>
        <dbReference type="ARBA" id="ARBA00022603"/>
    </source>
</evidence>
<organism evidence="8 9">
    <name type="scientific">Alicyclobacillus ferrooxydans</name>
    <dbReference type="NCBI Taxonomy" id="471514"/>
    <lineage>
        <taxon>Bacteria</taxon>
        <taxon>Bacillati</taxon>
        <taxon>Bacillota</taxon>
        <taxon>Bacilli</taxon>
        <taxon>Bacillales</taxon>
        <taxon>Alicyclobacillaceae</taxon>
        <taxon>Alicyclobacillus</taxon>
    </lineage>
</organism>
<dbReference type="EC" id="2.1.1.199" evidence="7"/>
<dbReference type="PANTHER" id="PTHR11265">
    <property type="entry name" value="S-ADENOSYL-METHYLTRANSFERASE MRAW"/>
    <property type="match status" value="1"/>
</dbReference>